<dbReference type="RefSeq" id="WP_001134686.1">
    <property type="nucleotide sequence ID" value="NZ_CP196001.1"/>
</dbReference>
<evidence type="ECO:0000313" key="1">
    <source>
        <dbReference type="EMBL" id="PQL82089.1"/>
    </source>
</evidence>
<protein>
    <submittedName>
        <fullName evidence="1">Uncharacterized protein</fullName>
    </submittedName>
</protein>
<organism evidence="1 2">
    <name type="scientific">Acinetobacter baumannii</name>
    <dbReference type="NCBI Taxonomy" id="470"/>
    <lineage>
        <taxon>Bacteria</taxon>
        <taxon>Pseudomonadati</taxon>
        <taxon>Pseudomonadota</taxon>
        <taxon>Gammaproteobacteria</taxon>
        <taxon>Moraxellales</taxon>
        <taxon>Moraxellaceae</taxon>
        <taxon>Acinetobacter</taxon>
        <taxon>Acinetobacter calcoaceticus/baumannii complex</taxon>
    </lineage>
</organism>
<dbReference type="Proteomes" id="UP000233757">
    <property type="component" value="Unassembled WGS sequence"/>
</dbReference>
<gene>
    <name evidence="1" type="ORF">CV954_013575</name>
</gene>
<name>A0AA44XNQ6_ACIBA</name>
<dbReference type="EMBL" id="PHJU02000030">
    <property type="protein sequence ID" value="PQL82089.1"/>
    <property type="molecule type" value="Genomic_DNA"/>
</dbReference>
<dbReference type="AlphaFoldDB" id="A0AA44XNQ6"/>
<comment type="caution">
    <text evidence="1">The sequence shown here is derived from an EMBL/GenBank/DDBJ whole genome shotgun (WGS) entry which is preliminary data.</text>
</comment>
<reference evidence="1 2" key="1">
    <citation type="submission" date="2018-02" db="EMBL/GenBank/DDBJ databases">
        <title>Acinetobacter baumanii whole genome sequence.</title>
        <authorList>
            <person name="Qasim Z.J."/>
        </authorList>
    </citation>
    <scope>NUCLEOTIDE SEQUENCE [LARGE SCALE GENOMIC DNA]</scope>
    <source>
        <strain evidence="1 2">ZQ8</strain>
    </source>
</reference>
<evidence type="ECO:0000313" key="2">
    <source>
        <dbReference type="Proteomes" id="UP000233757"/>
    </source>
</evidence>
<accession>A0AA44XNQ6</accession>
<sequence>MPPGRDFAWSELNTSIDTYVNQHLTGMTQQQMQALGYTGKYLDPATVNHLKLDWDDTRQFENEKSDKKFSQTARLELAYQQTLRCQSLGITCDELEQYQDLKSLGLDDNGRQKTGDIPGTILYRTDTANEIIQINNYLNWISKNYGTALTTSGRK</sequence>
<proteinExistence type="predicted"/>